<organism evidence="1 2">
    <name type="scientific">Colletotrichum karsti</name>
    <dbReference type="NCBI Taxonomy" id="1095194"/>
    <lineage>
        <taxon>Eukaryota</taxon>
        <taxon>Fungi</taxon>
        <taxon>Dikarya</taxon>
        <taxon>Ascomycota</taxon>
        <taxon>Pezizomycotina</taxon>
        <taxon>Sordariomycetes</taxon>
        <taxon>Hypocreomycetidae</taxon>
        <taxon>Glomerellales</taxon>
        <taxon>Glomerellaceae</taxon>
        <taxon>Colletotrichum</taxon>
        <taxon>Colletotrichum boninense species complex</taxon>
    </lineage>
</organism>
<dbReference type="Proteomes" id="UP000781932">
    <property type="component" value="Unassembled WGS sequence"/>
</dbReference>
<dbReference type="EMBL" id="JAATWM020000005">
    <property type="protein sequence ID" value="KAF9880079.1"/>
    <property type="molecule type" value="Genomic_DNA"/>
</dbReference>
<evidence type="ECO:0000313" key="1">
    <source>
        <dbReference type="EMBL" id="KAF9880079.1"/>
    </source>
</evidence>
<keyword evidence="2" id="KW-1185">Reference proteome</keyword>
<dbReference type="AlphaFoldDB" id="A0A9P6LL53"/>
<dbReference type="OrthoDB" id="5073785at2759"/>
<protein>
    <submittedName>
        <fullName evidence="1">Uncharacterized protein</fullName>
    </submittedName>
</protein>
<sequence>MFATKDLDKDETIYETNNQVWPKTYRLRLVSRHWIPGWPYTAAVVIHLQGLPQQVQDGAGIDWDDLQQHFEFTRSWCTDQESWKSTTEWKRFRLGVPKWELRVHLQHYSLKQVHHPDCRGLIDLKKMNFLSIYERIGLDHHKEVVRFDQNVMYGNDLSGQEVQAWNTEDMPEELQAFLKSLYPTP</sequence>
<dbReference type="RefSeq" id="XP_038749540.1">
    <property type="nucleotide sequence ID" value="XM_038884752.1"/>
</dbReference>
<dbReference type="GeneID" id="62157826"/>
<comment type="caution">
    <text evidence="1">The sequence shown here is derived from an EMBL/GenBank/DDBJ whole genome shotgun (WGS) entry which is preliminary data.</text>
</comment>
<name>A0A9P6LL53_9PEZI</name>
<reference evidence="1" key="2">
    <citation type="submission" date="2020-11" db="EMBL/GenBank/DDBJ databases">
        <title>Whole genome sequencing of Colletotrichum sp.</title>
        <authorList>
            <person name="Li H."/>
        </authorList>
    </citation>
    <scope>NUCLEOTIDE SEQUENCE</scope>
    <source>
        <strain evidence="1">CkLH20</strain>
    </source>
</reference>
<accession>A0A9P6LL53</accession>
<reference evidence="1" key="1">
    <citation type="submission" date="2020-03" db="EMBL/GenBank/DDBJ databases">
        <authorList>
            <person name="He L."/>
        </authorList>
    </citation>
    <scope>NUCLEOTIDE SEQUENCE</scope>
    <source>
        <strain evidence="1">CkLH20</strain>
    </source>
</reference>
<gene>
    <name evidence="1" type="ORF">CkaCkLH20_02033</name>
</gene>
<evidence type="ECO:0000313" key="2">
    <source>
        <dbReference type="Proteomes" id="UP000781932"/>
    </source>
</evidence>
<proteinExistence type="predicted"/>